<dbReference type="PANTHER" id="PTHR23157">
    <property type="entry name" value="GRIP AND COILED-COIL DOMAIN-CONTAINING PROTEIN 1"/>
    <property type="match status" value="1"/>
</dbReference>
<keyword evidence="17" id="KW-1185">Reference proteome</keyword>
<name>A0A7J8EDU6_MOLMO</name>
<dbReference type="InterPro" id="IPR000237">
    <property type="entry name" value="GRIP_dom"/>
</dbReference>
<evidence type="ECO:0000313" key="16">
    <source>
        <dbReference type="EMBL" id="KAF6433516.1"/>
    </source>
</evidence>
<keyword evidence="9" id="KW-0968">Cytoplasmic vesicle</keyword>
<evidence type="ECO:0000256" key="7">
    <source>
        <dbReference type="ARBA" id="ARBA00023054"/>
    </source>
</evidence>
<evidence type="ECO:0000256" key="8">
    <source>
        <dbReference type="ARBA" id="ARBA00023136"/>
    </source>
</evidence>
<dbReference type="PANTHER" id="PTHR23157:SF24">
    <property type="entry name" value="GOLGIN SUBFAMILY A MEMBER 1"/>
    <property type="match status" value="1"/>
</dbReference>
<dbReference type="FunFam" id="1.10.220.60:FF:000002">
    <property type="entry name" value="Golgin subfamily A member 1"/>
    <property type="match status" value="1"/>
</dbReference>
<proteinExistence type="predicted"/>
<evidence type="ECO:0000256" key="11">
    <source>
        <dbReference type="ARBA" id="ARBA00078935"/>
    </source>
</evidence>
<evidence type="ECO:0000256" key="10">
    <source>
        <dbReference type="ARBA" id="ARBA00070165"/>
    </source>
</evidence>
<dbReference type="AlphaFoldDB" id="A0A7J8EDU6"/>
<keyword evidence="7" id="KW-0175">Coiled coil</keyword>
<evidence type="ECO:0000256" key="1">
    <source>
        <dbReference type="ARBA" id="ARBA00004198"/>
    </source>
</evidence>
<dbReference type="Gene3D" id="1.10.220.60">
    <property type="entry name" value="GRIP domain"/>
    <property type="match status" value="1"/>
</dbReference>
<protein>
    <recommendedName>
        <fullName evidence="10">Golgin subfamily A member 1</fullName>
    </recommendedName>
    <alternativeName>
        <fullName evidence="11">Golgin-97</fullName>
    </alternativeName>
</protein>
<evidence type="ECO:0000313" key="17">
    <source>
        <dbReference type="Proteomes" id="UP000550707"/>
    </source>
</evidence>
<dbReference type="SMART" id="SM00755">
    <property type="entry name" value="Grip"/>
    <property type="match status" value="1"/>
</dbReference>
<dbReference type="PROSITE" id="PS50913">
    <property type="entry name" value="GRIP"/>
    <property type="match status" value="1"/>
</dbReference>
<evidence type="ECO:0000256" key="6">
    <source>
        <dbReference type="ARBA" id="ARBA00023034"/>
    </source>
</evidence>
<keyword evidence="6" id="KW-0333">Golgi apparatus</keyword>
<dbReference type="Pfam" id="PF01465">
    <property type="entry name" value="GRIP"/>
    <property type="match status" value="1"/>
</dbReference>
<evidence type="ECO:0000256" key="12">
    <source>
        <dbReference type="ARBA" id="ARBA00093371"/>
    </source>
</evidence>
<feature type="region of interest" description="Disordered" evidence="14">
    <location>
        <begin position="99"/>
        <end position="118"/>
    </location>
</feature>
<organism evidence="16 17">
    <name type="scientific">Molossus molossus</name>
    <name type="common">Pallas' mastiff bat</name>
    <name type="synonym">Vespertilio molossus</name>
    <dbReference type="NCBI Taxonomy" id="27622"/>
    <lineage>
        <taxon>Eukaryota</taxon>
        <taxon>Metazoa</taxon>
        <taxon>Chordata</taxon>
        <taxon>Craniata</taxon>
        <taxon>Vertebrata</taxon>
        <taxon>Euteleostomi</taxon>
        <taxon>Mammalia</taxon>
        <taxon>Eutheria</taxon>
        <taxon>Laurasiatheria</taxon>
        <taxon>Chiroptera</taxon>
        <taxon>Yangochiroptera</taxon>
        <taxon>Molossidae</taxon>
        <taxon>Molossus</taxon>
    </lineage>
</organism>
<evidence type="ECO:0000256" key="2">
    <source>
        <dbReference type="ARBA" id="ARBA00004218"/>
    </source>
</evidence>
<sequence>MSELSQKIRPDNELFEVREKPGHEMPNMAPSVTSNADLTDAREVNFEYLKHVVLKFMSCRESEAFHLIKAVSVLLNFSQEEENMLKETLEYKMSWFGSKPAPKGSIRPSISNPRIPWS</sequence>
<dbReference type="GO" id="GO:0005802">
    <property type="term" value="C:trans-Golgi network"/>
    <property type="evidence" value="ECO:0007669"/>
    <property type="project" value="UniProtKB-ARBA"/>
</dbReference>
<comment type="function">
    <text evidence="12">Involved in vesicular trafficking at the Golgi apparatus level. Involved in endosome-to-Golgi trafficking. Mechanistically, captures transport vesicles arriving from endosomes via the protein TBC1D23. Recognized vesicles are then tethered to the trans-Golgi before subsequent SNARE engagement and vesicle fusion. Selectively regulates E-cadherin transport from the trans-Golgi network in tubulovesicular carriers.</text>
</comment>
<evidence type="ECO:0000256" key="14">
    <source>
        <dbReference type="SAM" id="MobiDB-lite"/>
    </source>
</evidence>
<evidence type="ECO:0000256" key="3">
    <source>
        <dbReference type="ARBA" id="ARBA00004395"/>
    </source>
</evidence>
<dbReference type="EMBL" id="JACASF010000014">
    <property type="protein sequence ID" value="KAF6433516.1"/>
    <property type="molecule type" value="Genomic_DNA"/>
</dbReference>
<feature type="domain" description="GRIP" evidence="15">
    <location>
        <begin position="39"/>
        <end position="88"/>
    </location>
</feature>
<accession>A0A7J8EDU6</accession>
<comment type="caution">
    <text evidence="16">The sequence shown here is derived from an EMBL/GenBank/DDBJ whole genome shotgun (WGS) entry which is preliminary data.</text>
</comment>
<comment type="subcellular location">
    <subcellularLocation>
        <location evidence="2">Cytoplasmic vesicle</location>
        <location evidence="2">Secretory vesicle</location>
        <location evidence="2">Acrosome</location>
    </subcellularLocation>
    <subcellularLocation>
        <location evidence="3">Golgi apparatus membrane</location>
        <topology evidence="3">Peripheral membrane protein</topology>
    </subcellularLocation>
    <subcellularLocation>
        <location evidence="1">Golgi apparatus</location>
        <location evidence="1">trans-Golgi network membrane</location>
    </subcellularLocation>
</comment>
<dbReference type="Proteomes" id="UP000550707">
    <property type="component" value="Unassembled WGS sequence"/>
</dbReference>
<evidence type="ECO:0000256" key="9">
    <source>
        <dbReference type="ARBA" id="ARBA00023329"/>
    </source>
</evidence>
<evidence type="ECO:0000256" key="5">
    <source>
        <dbReference type="ARBA" id="ARBA00022765"/>
    </source>
</evidence>
<keyword evidence="5" id="KW-0013">ADP-ribosylation</keyword>
<gene>
    <name evidence="16" type="ORF">HJG59_005788</name>
</gene>
<keyword evidence="4" id="KW-0597">Phosphoprotein</keyword>
<evidence type="ECO:0000259" key="15">
    <source>
        <dbReference type="PROSITE" id="PS50913"/>
    </source>
</evidence>
<dbReference type="InterPro" id="IPR051952">
    <property type="entry name" value="Golgi-autophagy_related"/>
</dbReference>
<dbReference type="GO" id="GO:0000139">
    <property type="term" value="C:Golgi membrane"/>
    <property type="evidence" value="ECO:0007669"/>
    <property type="project" value="UniProtKB-SubCell"/>
</dbReference>
<keyword evidence="8" id="KW-0472">Membrane</keyword>
<dbReference type="GO" id="GO:0001669">
    <property type="term" value="C:acrosomal vesicle"/>
    <property type="evidence" value="ECO:0007669"/>
    <property type="project" value="UniProtKB-SubCell"/>
</dbReference>
<comment type="subunit">
    <text evidence="13">Interacts with RAB6A. Directly interacts with TBC1D23. Interacts with FAM91A1; this interaction may be mediated by TBC1D23. Interacts with ARL1; this interaction recruits Golgin-97/GOLGA1 onto the Golgi apparatus.</text>
</comment>
<reference evidence="16 17" key="1">
    <citation type="journal article" date="2020" name="Nature">
        <title>Six reference-quality genomes reveal evolution of bat adaptations.</title>
        <authorList>
            <person name="Jebb D."/>
            <person name="Huang Z."/>
            <person name="Pippel M."/>
            <person name="Hughes G.M."/>
            <person name="Lavrichenko K."/>
            <person name="Devanna P."/>
            <person name="Winkler S."/>
            <person name="Jermiin L.S."/>
            <person name="Skirmuntt E.C."/>
            <person name="Katzourakis A."/>
            <person name="Burkitt-Gray L."/>
            <person name="Ray D.A."/>
            <person name="Sullivan K.A.M."/>
            <person name="Roscito J.G."/>
            <person name="Kirilenko B.M."/>
            <person name="Davalos L.M."/>
            <person name="Corthals A.P."/>
            <person name="Power M.L."/>
            <person name="Jones G."/>
            <person name="Ransome R.D."/>
            <person name="Dechmann D.K.N."/>
            <person name="Locatelli A.G."/>
            <person name="Puechmaille S.J."/>
            <person name="Fedrigo O."/>
            <person name="Jarvis E.D."/>
            <person name="Hiller M."/>
            <person name="Vernes S.C."/>
            <person name="Myers E.W."/>
            <person name="Teeling E.C."/>
        </authorList>
    </citation>
    <scope>NUCLEOTIDE SEQUENCE [LARGE SCALE GENOMIC DNA]</scope>
    <source>
        <strain evidence="16">MMolMol1</strain>
        <tissue evidence="16">Muscle</tissue>
    </source>
</reference>
<evidence type="ECO:0000256" key="13">
    <source>
        <dbReference type="ARBA" id="ARBA00093537"/>
    </source>
</evidence>
<evidence type="ECO:0000256" key="4">
    <source>
        <dbReference type="ARBA" id="ARBA00022553"/>
    </source>
</evidence>